<dbReference type="AlphaFoldDB" id="A0A4R2RSG8"/>
<organism evidence="6 7">
    <name type="scientific">Heliophilum fasciatum</name>
    <dbReference type="NCBI Taxonomy" id="35700"/>
    <lineage>
        <taxon>Bacteria</taxon>
        <taxon>Bacillati</taxon>
        <taxon>Bacillota</taxon>
        <taxon>Clostridia</taxon>
        <taxon>Eubacteriales</taxon>
        <taxon>Heliobacteriaceae</taxon>
        <taxon>Heliophilum</taxon>
    </lineage>
</organism>
<name>A0A4R2RSG8_9FIRM</name>
<dbReference type="InterPro" id="IPR050847">
    <property type="entry name" value="SASP_DNA-binding"/>
</dbReference>
<keyword evidence="7" id="KW-1185">Reference proteome</keyword>
<dbReference type="RefSeq" id="WP_131919976.1">
    <property type="nucleotide sequence ID" value="NZ_JAOQNU010000023.1"/>
</dbReference>
<keyword evidence="3" id="KW-0749">Sporulation</keyword>
<proteinExistence type="inferred from homology"/>
<sequence length="94" mass="10056">MPRNNNRAVYPGAQSALDRFKYEVAAEIGLGNKVQSQGWENMTTREVGSIGGFMTKKLVQLAEQQLANNNATSAQLAQSAGQEAAQGVTNESGR</sequence>
<dbReference type="InterPro" id="IPR018126">
    <property type="entry name" value="SASP_alpha/beta-type_CS"/>
</dbReference>
<dbReference type="PANTHER" id="PTHR36107">
    <property type="entry name" value="SMALL, ACID-SOLUBLE SPORE PROTEIN A"/>
    <property type="match status" value="1"/>
</dbReference>
<dbReference type="Gene3D" id="6.10.10.80">
    <property type="entry name" value="Small, acid-soluble spore protein, alpha/beta type-like"/>
    <property type="match status" value="1"/>
</dbReference>
<dbReference type="EMBL" id="SLXT01000023">
    <property type="protein sequence ID" value="TCP62095.1"/>
    <property type="molecule type" value="Genomic_DNA"/>
</dbReference>
<evidence type="ECO:0000256" key="5">
    <source>
        <dbReference type="SAM" id="MobiDB-lite"/>
    </source>
</evidence>
<protein>
    <submittedName>
        <fullName evidence="6">Small acid-soluble spore protein alpha/beta type</fullName>
    </submittedName>
</protein>
<dbReference type="PROSITE" id="PS00304">
    <property type="entry name" value="SASP_1"/>
    <property type="match status" value="1"/>
</dbReference>
<keyword evidence="4" id="KW-0238">DNA-binding</keyword>
<evidence type="ECO:0000256" key="1">
    <source>
        <dbReference type="ARBA" id="ARBA00003863"/>
    </source>
</evidence>
<dbReference type="GO" id="GO:0006265">
    <property type="term" value="P:DNA topological change"/>
    <property type="evidence" value="ECO:0007669"/>
    <property type="project" value="InterPro"/>
</dbReference>
<accession>A0A4R2RSG8</accession>
<gene>
    <name evidence="6" type="ORF">EDD73_1231</name>
</gene>
<comment type="caution">
    <text evidence="6">The sequence shown here is derived from an EMBL/GenBank/DDBJ whole genome shotgun (WGS) entry which is preliminary data.</text>
</comment>
<dbReference type="GO" id="GO:0003690">
    <property type="term" value="F:double-stranded DNA binding"/>
    <property type="evidence" value="ECO:0007669"/>
    <property type="project" value="InterPro"/>
</dbReference>
<reference evidence="6 7" key="1">
    <citation type="submission" date="2019-03" db="EMBL/GenBank/DDBJ databases">
        <title>Genomic Encyclopedia of Type Strains, Phase IV (KMG-IV): sequencing the most valuable type-strain genomes for metagenomic binning, comparative biology and taxonomic classification.</title>
        <authorList>
            <person name="Goeker M."/>
        </authorList>
    </citation>
    <scope>NUCLEOTIDE SEQUENCE [LARGE SCALE GENOMIC DNA]</scope>
    <source>
        <strain evidence="6 7">DSM 11170</strain>
    </source>
</reference>
<evidence type="ECO:0000256" key="3">
    <source>
        <dbReference type="ARBA" id="ARBA00022969"/>
    </source>
</evidence>
<evidence type="ECO:0000313" key="7">
    <source>
        <dbReference type="Proteomes" id="UP000294813"/>
    </source>
</evidence>
<evidence type="ECO:0000256" key="2">
    <source>
        <dbReference type="ARBA" id="ARBA00005442"/>
    </source>
</evidence>
<dbReference type="Proteomes" id="UP000294813">
    <property type="component" value="Unassembled WGS sequence"/>
</dbReference>
<dbReference type="GO" id="GO:0030435">
    <property type="term" value="P:sporulation resulting in formation of a cellular spore"/>
    <property type="evidence" value="ECO:0007669"/>
    <property type="project" value="UniProtKB-KW"/>
</dbReference>
<dbReference type="InterPro" id="IPR001448">
    <property type="entry name" value="SASP_alpha/beta-type"/>
</dbReference>
<dbReference type="Pfam" id="PF00269">
    <property type="entry name" value="SASP"/>
    <property type="match status" value="1"/>
</dbReference>
<evidence type="ECO:0000313" key="6">
    <source>
        <dbReference type="EMBL" id="TCP62095.1"/>
    </source>
</evidence>
<dbReference type="InterPro" id="IPR038300">
    <property type="entry name" value="SASP_sf_alpha/beta"/>
</dbReference>
<dbReference type="PANTHER" id="PTHR36107:SF1">
    <property type="entry name" value="SMALL, ACID-SOLUBLE SPORE PROTEIN A"/>
    <property type="match status" value="1"/>
</dbReference>
<evidence type="ECO:0000256" key="4">
    <source>
        <dbReference type="ARBA" id="ARBA00023125"/>
    </source>
</evidence>
<feature type="region of interest" description="Disordered" evidence="5">
    <location>
        <begin position="73"/>
        <end position="94"/>
    </location>
</feature>
<comment type="function">
    <text evidence="1">SASP are bound to spore DNA. They are double-stranded DNA-binding proteins that cause DNA to change to an a-like conformation. They protect the DNA backbone from chemical and enzymatic cleavage and are thus involved in dormant spore's high resistance to UV light.</text>
</comment>
<dbReference type="OrthoDB" id="1683773at2"/>
<comment type="similarity">
    <text evidence="2">Belongs to the alpha/beta-type SASP family.</text>
</comment>